<sequence>MPSQDPNPRDIATDDGRDAPLDVVLIGGGVMSATLASLLRSLEPTWRIEIHERRDGVAQESSNPWNNAGTGHAALCELNYTPQRPDGSIDITKAVTINEQFELSRELWHHLAGQGRLPVGTEFVSTTPHMTFVRGEEGVDYLRRRFEALRAHPLFSDLEFSTDPDQIAQWAPLLMADRDPAEPVAATRAAGGTDVDFGALTRAMVQDAVDHGATLHLESEVTRLRQRRDGTWRLTVRDRRWNGRRRARTVDARFVFIGAGGGALGLLQKSGIPEAKGYGGFPISGQFLRTTNPAVVREHHAKVYGRAEIGAPPMSVPHLDTRVVEGQTALMFGPYAGWSMKFLKHGSWLDLVRSIRPGNLVPMLSVGLRNLDLLRYLIGEVTASSQDRFRTLRQFMPTARPGDWELITAGQRVQVIKKVRGGGVLEFGTELVTSADGTIAGLLGASPGASTAVATMVDLLERCFADRVEAWRPALREMMPSLGGGTWDESFELDRLVDEAVTADHSA</sequence>
<dbReference type="GO" id="GO:0006099">
    <property type="term" value="P:tricarboxylic acid cycle"/>
    <property type="evidence" value="ECO:0007669"/>
    <property type="project" value="UniProtKB-UniRule"/>
</dbReference>
<keyword evidence="5 8" id="KW-0285">Flavoprotein</keyword>
<dbReference type="NCBIfam" id="NF003603">
    <property type="entry name" value="PRK05257.1-1"/>
    <property type="match status" value="1"/>
</dbReference>
<comment type="pathway">
    <text evidence="3 8">Carbohydrate metabolism; tricarboxylic acid cycle; oxaloacetate from (S)-malate (quinone route): step 1/1.</text>
</comment>
<evidence type="ECO:0000256" key="4">
    <source>
        <dbReference type="ARBA" id="ARBA00022532"/>
    </source>
</evidence>
<dbReference type="Proteomes" id="UP000000485">
    <property type="component" value="Chromosome"/>
</dbReference>
<organism evidence="9 10">
    <name type="scientific">Cellulomonas gilvus (strain ATCC 13127 / NRRL B-14078)</name>
    <name type="common">Cellvibrio gilvus</name>
    <dbReference type="NCBI Taxonomy" id="593907"/>
    <lineage>
        <taxon>Bacteria</taxon>
        <taxon>Bacillati</taxon>
        <taxon>Actinomycetota</taxon>
        <taxon>Actinomycetes</taxon>
        <taxon>Micrococcales</taxon>
        <taxon>Cellulomonadaceae</taxon>
        <taxon>Cellulomonas</taxon>
    </lineage>
</organism>
<dbReference type="NCBIfam" id="NF009875">
    <property type="entry name" value="PRK13339.1"/>
    <property type="match status" value="1"/>
</dbReference>
<dbReference type="STRING" id="593907.Celgi_1685"/>
<accession>F8A5P1</accession>
<dbReference type="RefSeq" id="WP_013883715.1">
    <property type="nucleotide sequence ID" value="NC_015671.1"/>
</dbReference>
<dbReference type="NCBIfam" id="NF003605">
    <property type="entry name" value="PRK05257.1-4"/>
    <property type="match status" value="1"/>
</dbReference>
<keyword evidence="7 8" id="KW-0560">Oxidoreductase</keyword>
<dbReference type="PANTHER" id="PTHR43104:SF2">
    <property type="entry name" value="L-2-HYDROXYGLUTARATE DEHYDROGENASE, MITOCHONDRIAL"/>
    <property type="match status" value="1"/>
</dbReference>
<comment type="similarity">
    <text evidence="8">Belongs to the MQO family.</text>
</comment>
<dbReference type="GO" id="GO:0008924">
    <property type="term" value="F:L-malate dehydrogenase (quinone) activity"/>
    <property type="evidence" value="ECO:0007669"/>
    <property type="project" value="UniProtKB-UniRule"/>
</dbReference>
<keyword evidence="4 8" id="KW-0816">Tricarboxylic acid cycle</keyword>
<keyword evidence="6 8" id="KW-0274">FAD</keyword>
<dbReference type="Gene3D" id="3.50.50.60">
    <property type="entry name" value="FAD/NAD(P)-binding domain"/>
    <property type="match status" value="1"/>
</dbReference>
<name>F8A5P1_CELGA</name>
<dbReference type="HOGENOM" id="CLU_028151_0_0_11"/>
<dbReference type="KEGG" id="cga:Celgi_1685"/>
<dbReference type="NCBIfam" id="TIGR01320">
    <property type="entry name" value="mal_quin_oxido"/>
    <property type="match status" value="1"/>
</dbReference>
<dbReference type="PANTHER" id="PTHR43104">
    <property type="entry name" value="L-2-HYDROXYGLUTARATE DEHYDROGENASE, MITOCHONDRIAL"/>
    <property type="match status" value="1"/>
</dbReference>
<dbReference type="EC" id="1.1.5.4" evidence="8"/>
<dbReference type="Gene3D" id="3.30.9.10">
    <property type="entry name" value="D-Amino Acid Oxidase, subunit A, domain 2"/>
    <property type="match status" value="1"/>
</dbReference>
<evidence type="ECO:0000256" key="7">
    <source>
        <dbReference type="ARBA" id="ARBA00023002"/>
    </source>
</evidence>
<dbReference type="HAMAP" id="MF_00212">
    <property type="entry name" value="MQO"/>
    <property type="match status" value="1"/>
</dbReference>
<dbReference type="InterPro" id="IPR006231">
    <property type="entry name" value="MQO"/>
</dbReference>
<dbReference type="AlphaFoldDB" id="F8A5P1"/>
<protein>
    <recommendedName>
        <fullName evidence="8">Probable malate:quinone oxidoreductase</fullName>
        <ecNumber evidence="8">1.1.5.4</ecNumber>
    </recommendedName>
    <alternativeName>
        <fullName evidence="8">MQO</fullName>
    </alternativeName>
    <alternativeName>
        <fullName evidence="8">Malate dehydrogenase [quinone]</fullName>
    </alternativeName>
</protein>
<dbReference type="EMBL" id="CP002665">
    <property type="protein sequence ID" value="AEI12196.1"/>
    <property type="molecule type" value="Genomic_DNA"/>
</dbReference>
<evidence type="ECO:0000256" key="1">
    <source>
        <dbReference type="ARBA" id="ARBA00001139"/>
    </source>
</evidence>
<gene>
    <name evidence="8" type="primary">mqo</name>
    <name evidence="9" type="ordered locus">Celgi_1685</name>
</gene>
<dbReference type="SUPFAM" id="SSF51905">
    <property type="entry name" value="FAD/NAD(P)-binding domain"/>
    <property type="match status" value="1"/>
</dbReference>
<evidence type="ECO:0000256" key="5">
    <source>
        <dbReference type="ARBA" id="ARBA00022630"/>
    </source>
</evidence>
<comment type="catalytic activity">
    <reaction evidence="1 8">
        <text>(S)-malate + a quinone = a quinol + oxaloacetate</text>
        <dbReference type="Rhea" id="RHEA:46012"/>
        <dbReference type="ChEBI" id="CHEBI:15589"/>
        <dbReference type="ChEBI" id="CHEBI:16452"/>
        <dbReference type="ChEBI" id="CHEBI:24646"/>
        <dbReference type="ChEBI" id="CHEBI:132124"/>
        <dbReference type="EC" id="1.1.5.4"/>
    </reaction>
</comment>
<evidence type="ECO:0000313" key="9">
    <source>
        <dbReference type="EMBL" id="AEI12196.1"/>
    </source>
</evidence>
<reference evidence="10" key="1">
    <citation type="submission" date="2011-04" db="EMBL/GenBank/DDBJ databases">
        <title>Complete sequence of Cellvibrio gilvus ATCC 13127.</title>
        <authorList>
            <person name="Lucas S."/>
            <person name="Han J."/>
            <person name="Lapidus A."/>
            <person name="Cheng J.-F."/>
            <person name="Goodwin L."/>
            <person name="Pitluck S."/>
            <person name="Peters L."/>
            <person name="Munk A."/>
            <person name="Detter J.C."/>
            <person name="Han C."/>
            <person name="Tapia R."/>
            <person name="Land M."/>
            <person name="Hauser L."/>
            <person name="Kyrpides N."/>
            <person name="Ivanova N."/>
            <person name="Ovchinnikova G."/>
            <person name="Pagani I."/>
            <person name="Mead D."/>
            <person name="Brumm P."/>
            <person name="Woyke T."/>
        </authorList>
    </citation>
    <scope>NUCLEOTIDE SEQUENCE [LARGE SCALE GENOMIC DNA]</scope>
    <source>
        <strain evidence="10">ATCC 13127 / NRRL B-14078</strain>
    </source>
</reference>
<proteinExistence type="inferred from homology"/>
<evidence type="ECO:0000313" key="10">
    <source>
        <dbReference type="Proteomes" id="UP000000485"/>
    </source>
</evidence>
<evidence type="ECO:0000256" key="3">
    <source>
        <dbReference type="ARBA" id="ARBA00005012"/>
    </source>
</evidence>
<evidence type="ECO:0000256" key="6">
    <source>
        <dbReference type="ARBA" id="ARBA00022827"/>
    </source>
</evidence>
<evidence type="ECO:0000256" key="2">
    <source>
        <dbReference type="ARBA" id="ARBA00001974"/>
    </source>
</evidence>
<dbReference type="InterPro" id="IPR036188">
    <property type="entry name" value="FAD/NAD-bd_sf"/>
</dbReference>
<dbReference type="Pfam" id="PF06039">
    <property type="entry name" value="Mqo"/>
    <property type="match status" value="1"/>
</dbReference>
<comment type="cofactor">
    <cofactor evidence="2 8">
        <name>FAD</name>
        <dbReference type="ChEBI" id="CHEBI:57692"/>
    </cofactor>
</comment>
<dbReference type="UniPathway" id="UPA00223">
    <property type="reaction ID" value="UER01008"/>
</dbReference>
<evidence type="ECO:0000256" key="8">
    <source>
        <dbReference type="HAMAP-Rule" id="MF_00212"/>
    </source>
</evidence>
<dbReference type="eggNOG" id="COG0579">
    <property type="taxonomic scope" value="Bacteria"/>
</dbReference>
<keyword evidence="10" id="KW-1185">Reference proteome</keyword>
<dbReference type="NCBIfam" id="NF003606">
    <property type="entry name" value="PRK05257.2-1"/>
    <property type="match status" value="1"/>
</dbReference>
<dbReference type="NCBIfam" id="NF003611">
    <property type="entry name" value="PRK05257.3-2"/>
    <property type="match status" value="1"/>
</dbReference>
<dbReference type="GO" id="GO:0047545">
    <property type="term" value="F:(S)-2-hydroxyglutarate dehydrogenase activity"/>
    <property type="evidence" value="ECO:0007669"/>
    <property type="project" value="TreeGrafter"/>
</dbReference>